<feature type="site" description="Transition state stabilizer" evidence="8">
    <location>
        <position position="98"/>
    </location>
</feature>
<feature type="domain" description="Plant heme peroxidase family profile" evidence="10">
    <location>
        <begin position="153"/>
        <end position="449"/>
    </location>
</feature>
<evidence type="ECO:0000313" key="12">
    <source>
        <dbReference type="Proteomes" id="UP000770785"/>
    </source>
</evidence>
<dbReference type="InterPro" id="IPR002016">
    <property type="entry name" value="Haem_peroxidase"/>
</dbReference>
<keyword evidence="3 8" id="KW-0479">Metal-binding</keyword>
<comment type="cofactor">
    <cofactor evidence="8">
        <name>heme b</name>
        <dbReference type="ChEBI" id="CHEBI:60344"/>
    </cofactor>
    <text evidence="8">Binds 1 heme b (iron(II)-protoporphyrin IX) group per dimer.</text>
</comment>
<feature type="binding site" description="axial binding residue" evidence="8">
    <location>
        <position position="291"/>
    </location>
    <ligand>
        <name>heme b</name>
        <dbReference type="ChEBI" id="CHEBI:60344"/>
    </ligand>
    <ligandPart>
        <name>Fe</name>
        <dbReference type="ChEBI" id="CHEBI:18248"/>
    </ligandPart>
</feature>
<comment type="function">
    <text evidence="8">Bifunctional enzyme with both catalase and broad-spectrum peroxidase activity.</text>
</comment>
<dbReference type="EC" id="1.11.1.21" evidence="8 9"/>
<comment type="caution">
    <text evidence="8">Lacks conserved residue(s) required for the propagation of feature annotation.</text>
</comment>
<dbReference type="InterPro" id="IPR000763">
    <property type="entry name" value="Catalase_peroxidase"/>
</dbReference>
<comment type="catalytic activity">
    <reaction evidence="7 8 9">
        <text>2 H2O2 = O2 + 2 H2O</text>
        <dbReference type="Rhea" id="RHEA:20309"/>
        <dbReference type="ChEBI" id="CHEBI:15377"/>
        <dbReference type="ChEBI" id="CHEBI:15379"/>
        <dbReference type="ChEBI" id="CHEBI:16240"/>
        <dbReference type="EC" id="1.11.1.21"/>
    </reaction>
</comment>
<evidence type="ECO:0000313" key="11">
    <source>
        <dbReference type="EMBL" id="NJC26904.1"/>
    </source>
</evidence>
<evidence type="ECO:0000259" key="10">
    <source>
        <dbReference type="PROSITE" id="PS50873"/>
    </source>
</evidence>
<dbReference type="InterPro" id="IPR019794">
    <property type="entry name" value="Peroxidases_AS"/>
</dbReference>
<evidence type="ECO:0000256" key="1">
    <source>
        <dbReference type="ARBA" id="ARBA00022559"/>
    </source>
</evidence>
<dbReference type="PANTHER" id="PTHR30555:SF0">
    <property type="entry name" value="CATALASE-PEROXIDASE"/>
    <property type="match status" value="1"/>
</dbReference>
<evidence type="ECO:0000256" key="9">
    <source>
        <dbReference type="RuleBase" id="RU003451"/>
    </source>
</evidence>
<accession>A0ABX0XCA8</accession>
<dbReference type="NCBIfam" id="TIGR00198">
    <property type="entry name" value="cat_per_HPI"/>
    <property type="match status" value="1"/>
</dbReference>
<dbReference type="Proteomes" id="UP000770785">
    <property type="component" value="Unassembled WGS sequence"/>
</dbReference>
<dbReference type="SUPFAM" id="SSF48113">
    <property type="entry name" value="Heme-dependent peroxidases"/>
    <property type="match status" value="2"/>
</dbReference>
<dbReference type="PROSITE" id="PS00436">
    <property type="entry name" value="PEROXIDASE_2"/>
    <property type="match status" value="1"/>
</dbReference>
<keyword evidence="4 8" id="KW-0560">Oxidoreductase</keyword>
<keyword evidence="6 8" id="KW-0376">Hydrogen peroxide</keyword>
<keyword evidence="1 8" id="KW-0575">Peroxidase</keyword>
<comment type="PTM">
    <text evidence="8">Formation of the three residue Trp-Tyr-Met cross-link is important for the catalase, but not the peroxidase activity of the enzyme.</text>
</comment>
<dbReference type="PRINTS" id="PR00460">
    <property type="entry name" value="BPEROXIDASE"/>
</dbReference>
<dbReference type="CDD" id="cd08200">
    <property type="entry name" value="catalase_peroxidase_2"/>
    <property type="match status" value="1"/>
</dbReference>
<keyword evidence="2 8" id="KW-0349">Heme</keyword>
<evidence type="ECO:0000256" key="4">
    <source>
        <dbReference type="ARBA" id="ARBA00023002"/>
    </source>
</evidence>
<dbReference type="RefSeq" id="WP_168037658.1">
    <property type="nucleotide sequence ID" value="NZ_JAATJH010000003.1"/>
</dbReference>
<evidence type="ECO:0000256" key="8">
    <source>
        <dbReference type="HAMAP-Rule" id="MF_01961"/>
    </source>
</evidence>
<feature type="active site" description="Proton acceptor" evidence="8">
    <location>
        <position position="102"/>
    </location>
</feature>
<protein>
    <recommendedName>
        <fullName evidence="8 9">Catalase-peroxidase</fullName>
        <shortName evidence="8">CP</shortName>
        <ecNumber evidence="8 9">1.11.1.21</ecNumber>
    </recommendedName>
    <alternativeName>
        <fullName evidence="8">Peroxidase/catalase</fullName>
    </alternativeName>
</protein>
<name>A0ABX0XCA8_9BACT</name>
<dbReference type="Gene3D" id="1.10.420.10">
    <property type="entry name" value="Peroxidase, domain 2"/>
    <property type="match status" value="2"/>
</dbReference>
<comment type="subunit">
    <text evidence="8">Homodimer or homotetramer.</text>
</comment>
<reference evidence="11 12" key="1">
    <citation type="submission" date="2020-03" db="EMBL/GenBank/DDBJ databases">
        <title>Genomic Encyclopedia of Type Strains, Phase IV (KMG-IV): sequencing the most valuable type-strain genomes for metagenomic binning, comparative biology and taxonomic classification.</title>
        <authorList>
            <person name="Goeker M."/>
        </authorList>
    </citation>
    <scope>NUCLEOTIDE SEQUENCE [LARGE SCALE GENOMIC DNA]</scope>
    <source>
        <strain evidence="11 12">DSM 105096</strain>
    </source>
</reference>
<dbReference type="InterPro" id="IPR010255">
    <property type="entry name" value="Haem_peroxidase_sf"/>
</dbReference>
<dbReference type="PROSITE" id="PS00435">
    <property type="entry name" value="PEROXIDASE_1"/>
    <property type="match status" value="1"/>
</dbReference>
<dbReference type="PROSITE" id="PS50873">
    <property type="entry name" value="PEROXIDASE_4"/>
    <property type="match status" value="1"/>
</dbReference>
<keyword evidence="5 8" id="KW-0408">Iron</keyword>
<gene>
    <name evidence="8" type="primary">katG</name>
    <name evidence="11" type="ORF">GGR27_002414</name>
</gene>
<dbReference type="EMBL" id="JAATJH010000003">
    <property type="protein sequence ID" value="NJC26904.1"/>
    <property type="molecule type" value="Genomic_DNA"/>
</dbReference>
<evidence type="ECO:0000256" key="6">
    <source>
        <dbReference type="ARBA" id="ARBA00023324"/>
    </source>
</evidence>
<keyword evidence="12" id="KW-1185">Reference proteome</keyword>
<evidence type="ECO:0000256" key="2">
    <source>
        <dbReference type="ARBA" id="ARBA00022617"/>
    </source>
</evidence>
<comment type="caution">
    <text evidence="11">The sequence shown here is derived from an EMBL/GenBank/DDBJ whole genome shotgun (WGS) entry which is preliminary data.</text>
</comment>
<sequence>MKNLTNPQNLESCPFRGTRVNGAIGTAPQIDDWWPNRLQVELLHQDQPAANPLSGESYAEAFKSIDYEQLKQDTRELLVDSKDWWPADYGNYGPQMIRMAWHSAGTYRIADGRGGAGQAMQRFAPVSSWWDNGNTDKSRRLLWPIKQKYGAKLSWADLIVLAGTVALEIMNFPTQGFAGGRIDAWEADKSTYWGPEFWNGKPFSESPATGDYLGHPDEMVSPDLRWVGGLKEEYRDLENPLAATHSNLIYVNPEGPGGNGDPMDSARNIRESFARMAMKDEETVALIAGGHAFGKSHGAVPAAKIGAAPEIAKIQEQGFGWHNPVGTGNAEFTSTNGIEGSWTPDPTTWDNDYLINLFKFEWEKTKSPAGALQWTPVDKSAPTTPDAHRPGMDHALMMMTSDIALKVDPAYRKICEKFLGDFDYFTEAFSKAWYKLTHRDMGPKDRYVGPEVPAEDFIWQDPIPTLDHEVINADDIADLKRRILGTGLTVSALVSAAWSAASVYRDTDKRGGANGARIALDPQNTWEINRPEELTNVLTVLGGMRGDFNRTQADGKKVSLADLIVLGGCAAVEHAAKAGGVEIEVPFTPGRMDANAEQTDAESFDWLKPVADGFKNYYNDKVGIQIQPERIFLDRAQLLTLNAPEWAVLVGGLRVLDQNWDYSKHGVFTDRPGQLTNDFFRVLTSMDYEWSPTDGTEMYFDVKDRSTGETKYTATRCDLIFGSNAQLRNVAEVYGANDGHERLVKDFVAAWDKVMMLDRYDVKDN</sequence>
<evidence type="ECO:0000256" key="5">
    <source>
        <dbReference type="ARBA" id="ARBA00023004"/>
    </source>
</evidence>
<dbReference type="Gene3D" id="1.10.520.10">
    <property type="match status" value="2"/>
</dbReference>
<evidence type="ECO:0000256" key="7">
    <source>
        <dbReference type="ARBA" id="ARBA00049145"/>
    </source>
</evidence>
<dbReference type="NCBIfam" id="NF011635">
    <property type="entry name" value="PRK15061.1"/>
    <property type="match status" value="1"/>
</dbReference>
<dbReference type="PRINTS" id="PR00458">
    <property type="entry name" value="PEROXIDASE"/>
</dbReference>
<proteinExistence type="inferred from homology"/>
<organism evidence="11 12">
    <name type="scientific">Neolewinella antarctica</name>
    <dbReference type="NCBI Taxonomy" id="442734"/>
    <lineage>
        <taxon>Bacteria</taxon>
        <taxon>Pseudomonadati</taxon>
        <taxon>Bacteroidota</taxon>
        <taxon>Saprospiria</taxon>
        <taxon>Saprospirales</taxon>
        <taxon>Lewinellaceae</taxon>
        <taxon>Neolewinella</taxon>
    </lineage>
</organism>
<dbReference type="HAMAP" id="MF_01961">
    <property type="entry name" value="Catal_peroxid"/>
    <property type="match status" value="1"/>
</dbReference>
<dbReference type="Pfam" id="PF00141">
    <property type="entry name" value="peroxidase"/>
    <property type="match status" value="2"/>
</dbReference>
<comment type="catalytic activity">
    <reaction evidence="8 9">
        <text>H2O2 + AH2 = A + 2 H2O</text>
        <dbReference type="Rhea" id="RHEA:30275"/>
        <dbReference type="ChEBI" id="CHEBI:13193"/>
        <dbReference type="ChEBI" id="CHEBI:15377"/>
        <dbReference type="ChEBI" id="CHEBI:16240"/>
        <dbReference type="ChEBI" id="CHEBI:17499"/>
        <dbReference type="EC" id="1.11.1.21"/>
    </reaction>
</comment>
<dbReference type="InterPro" id="IPR019793">
    <property type="entry name" value="Peroxidases_heam-ligand_BS"/>
</dbReference>
<feature type="cross-link" description="Tryptophyl-tyrosyl-methioninium (Tyr-Met) (with Trp-101)" evidence="8">
    <location>
        <begin position="250"/>
        <end position="276"/>
    </location>
</feature>
<evidence type="ECO:0000256" key="3">
    <source>
        <dbReference type="ARBA" id="ARBA00022723"/>
    </source>
</evidence>
<dbReference type="PANTHER" id="PTHR30555">
    <property type="entry name" value="HYDROPEROXIDASE I, BIFUNCTIONAL CATALASE-PEROXIDASE"/>
    <property type="match status" value="1"/>
</dbReference>
<comment type="similarity">
    <text evidence="8 9">Belongs to the peroxidase family. Peroxidase/catalase subfamily.</text>
</comment>
<dbReference type="GO" id="GO:0004601">
    <property type="term" value="F:peroxidase activity"/>
    <property type="evidence" value="ECO:0007669"/>
    <property type="project" value="UniProtKB-KW"/>
</dbReference>